<organism evidence="11 12">
    <name type="scientific">Ditylenchus dipsaci</name>
    <dbReference type="NCBI Taxonomy" id="166011"/>
    <lineage>
        <taxon>Eukaryota</taxon>
        <taxon>Metazoa</taxon>
        <taxon>Ecdysozoa</taxon>
        <taxon>Nematoda</taxon>
        <taxon>Chromadorea</taxon>
        <taxon>Rhabditida</taxon>
        <taxon>Tylenchina</taxon>
        <taxon>Tylenchomorpha</taxon>
        <taxon>Sphaerularioidea</taxon>
        <taxon>Anguinidae</taxon>
        <taxon>Anguininae</taxon>
        <taxon>Ditylenchus</taxon>
    </lineage>
</organism>
<accession>A0A915E2Z6</accession>
<reference evidence="12" key="1">
    <citation type="submission" date="2022-11" db="UniProtKB">
        <authorList>
            <consortium name="WormBaseParasite"/>
        </authorList>
    </citation>
    <scope>IDENTIFICATION</scope>
</reference>
<dbReference type="Gene3D" id="3.40.50.620">
    <property type="entry name" value="HUPs"/>
    <property type="match status" value="1"/>
</dbReference>
<evidence type="ECO:0000313" key="11">
    <source>
        <dbReference type="Proteomes" id="UP000887574"/>
    </source>
</evidence>
<sequence>MKVVALISGGKDSCYNMMCCKTNGHEVVCLGNLFPGQTHEIDSYMYQSVGHEGIKMIAEAINLPLFRQEISGKPKSIEMPYVFDESDEVEDLYTLLKTIQEKFPDVRGVSVGAINSTYQKERVENVCARLNLTPLCYLWERNQLELFDEMQTSRNDLQQMREHLIDMHNKYGSHICGEGGEFETFVVDCPLYNTRISIDHSEVVIHGADQNIAPVAYLKLTELSLKQKE</sequence>
<dbReference type="EC" id="6.3.1.14" evidence="3 9"/>
<dbReference type="FunFam" id="3.90.1490.10:FF:000001">
    <property type="entry name" value="Diphthine--ammonia ligase"/>
    <property type="match status" value="1"/>
</dbReference>
<protein>
    <recommendedName>
        <fullName evidence="4 9">Diphthine--ammonia ligase</fullName>
        <ecNumber evidence="3 9">6.3.1.14</ecNumber>
    </recommendedName>
</protein>
<dbReference type="GO" id="GO:0005524">
    <property type="term" value="F:ATP binding"/>
    <property type="evidence" value="ECO:0007669"/>
    <property type="project" value="UniProtKB-UniRule"/>
</dbReference>
<evidence type="ECO:0000256" key="9">
    <source>
        <dbReference type="PIRNR" id="PIRNR039123"/>
    </source>
</evidence>
<comment type="catalytic activity">
    <reaction evidence="8 9">
        <text>diphthine-[translation elongation factor 2] + NH4(+) + ATP = diphthamide-[translation elongation factor 2] + AMP + diphosphate + H(+)</text>
        <dbReference type="Rhea" id="RHEA:19753"/>
        <dbReference type="Rhea" id="RHEA-COMP:10172"/>
        <dbReference type="Rhea" id="RHEA-COMP:10174"/>
        <dbReference type="ChEBI" id="CHEBI:15378"/>
        <dbReference type="ChEBI" id="CHEBI:16692"/>
        <dbReference type="ChEBI" id="CHEBI:28938"/>
        <dbReference type="ChEBI" id="CHEBI:30616"/>
        <dbReference type="ChEBI" id="CHEBI:33019"/>
        <dbReference type="ChEBI" id="CHEBI:82696"/>
        <dbReference type="ChEBI" id="CHEBI:456215"/>
        <dbReference type="EC" id="6.3.1.14"/>
    </reaction>
</comment>
<dbReference type="Proteomes" id="UP000887574">
    <property type="component" value="Unplaced"/>
</dbReference>
<evidence type="ECO:0000259" key="10">
    <source>
        <dbReference type="Pfam" id="PF01902"/>
    </source>
</evidence>
<dbReference type="PANTHER" id="PTHR12196">
    <property type="entry name" value="DOMAIN OF UNKNOWN FUNCTION 71 DUF71 -CONTAINING PROTEIN"/>
    <property type="match status" value="1"/>
</dbReference>
<feature type="domain" description="Diphthamide synthase" evidence="10">
    <location>
        <begin position="159"/>
        <end position="206"/>
    </location>
</feature>
<dbReference type="NCBIfam" id="TIGR00290">
    <property type="entry name" value="MJ0570_dom"/>
    <property type="match status" value="1"/>
</dbReference>
<keyword evidence="7 9" id="KW-0067">ATP-binding</keyword>
<feature type="domain" description="Diphthamide synthase" evidence="10">
    <location>
        <begin position="1"/>
        <end position="149"/>
    </location>
</feature>
<dbReference type="FunFam" id="3.40.50.620:FF:000145">
    <property type="entry name" value="ATP-binding domain containing protein"/>
    <property type="match status" value="1"/>
</dbReference>
<comment type="similarity">
    <text evidence="2 9">Belongs to the Diphthine--ammonia ligase family.</text>
</comment>
<proteinExistence type="inferred from homology"/>
<evidence type="ECO:0000256" key="3">
    <source>
        <dbReference type="ARBA" id="ARBA00012089"/>
    </source>
</evidence>
<evidence type="ECO:0000256" key="8">
    <source>
        <dbReference type="ARBA" id="ARBA00048108"/>
    </source>
</evidence>
<evidence type="ECO:0000256" key="2">
    <source>
        <dbReference type="ARBA" id="ARBA00008496"/>
    </source>
</evidence>
<keyword evidence="5 9" id="KW-0436">Ligase</keyword>
<dbReference type="InterPro" id="IPR002761">
    <property type="entry name" value="Diphthami_syn_dom"/>
</dbReference>
<dbReference type="AlphaFoldDB" id="A0A915E2Z6"/>
<dbReference type="PANTHER" id="PTHR12196:SF2">
    <property type="entry name" value="DIPHTHINE--AMMONIA LIGASE"/>
    <property type="match status" value="1"/>
</dbReference>
<dbReference type="WBParaSite" id="jg25929">
    <property type="protein sequence ID" value="jg25929"/>
    <property type="gene ID" value="jg25929"/>
</dbReference>
<keyword evidence="6 9" id="KW-0547">Nucleotide-binding</keyword>
<evidence type="ECO:0000256" key="5">
    <source>
        <dbReference type="ARBA" id="ARBA00022598"/>
    </source>
</evidence>
<dbReference type="PIRSF" id="PIRSF039123">
    <property type="entry name" value="Diphthamide_synthase"/>
    <property type="match status" value="1"/>
</dbReference>
<dbReference type="Gene3D" id="3.90.1490.10">
    <property type="entry name" value="putative n-type atp pyrophosphatase, domain 2"/>
    <property type="match status" value="1"/>
</dbReference>
<dbReference type="GO" id="GO:0017183">
    <property type="term" value="P:protein histidyl modification to diphthamide"/>
    <property type="evidence" value="ECO:0007669"/>
    <property type="project" value="TreeGrafter"/>
</dbReference>
<evidence type="ECO:0000313" key="12">
    <source>
        <dbReference type="WBParaSite" id="jg25929"/>
    </source>
</evidence>
<dbReference type="InterPro" id="IPR014729">
    <property type="entry name" value="Rossmann-like_a/b/a_fold"/>
</dbReference>
<evidence type="ECO:0000256" key="7">
    <source>
        <dbReference type="ARBA" id="ARBA00022840"/>
    </source>
</evidence>
<keyword evidence="11" id="KW-1185">Reference proteome</keyword>
<dbReference type="GO" id="GO:0017178">
    <property type="term" value="F:diphthine-ammonia ligase activity"/>
    <property type="evidence" value="ECO:0007669"/>
    <property type="project" value="UniProtKB-UniRule"/>
</dbReference>
<dbReference type="Pfam" id="PF01902">
    <property type="entry name" value="Diphthami_syn_2"/>
    <property type="match status" value="2"/>
</dbReference>
<evidence type="ECO:0000256" key="4">
    <source>
        <dbReference type="ARBA" id="ARBA00018426"/>
    </source>
</evidence>
<dbReference type="CDD" id="cd01994">
    <property type="entry name" value="AANH_PF0828-like"/>
    <property type="match status" value="1"/>
</dbReference>
<comment type="function">
    <text evidence="9">Amidase that catalyzes the last step of diphthamide biosynthesis using ammonium and ATP.</text>
</comment>
<comment type="pathway">
    <text evidence="1 9">Protein modification; peptidyl-diphthamide biosynthesis.</text>
</comment>
<name>A0A915E2Z6_9BILA</name>
<evidence type="ECO:0000256" key="1">
    <source>
        <dbReference type="ARBA" id="ARBA00005156"/>
    </source>
</evidence>
<dbReference type="SUPFAM" id="SSF52402">
    <property type="entry name" value="Adenine nucleotide alpha hydrolases-like"/>
    <property type="match status" value="1"/>
</dbReference>
<dbReference type="InterPro" id="IPR030662">
    <property type="entry name" value="DPH6/MJ0570"/>
</dbReference>
<evidence type="ECO:0000256" key="6">
    <source>
        <dbReference type="ARBA" id="ARBA00022741"/>
    </source>
</evidence>